<evidence type="ECO:0000313" key="1">
    <source>
        <dbReference type="EMBL" id="KAK8173381.1"/>
    </source>
</evidence>
<comment type="caution">
    <text evidence="1">The sequence shown here is derived from an EMBL/GenBank/DDBJ whole genome shotgun (WGS) entry which is preliminary data.</text>
</comment>
<sequence>MLQQKDGIDQAGRYLESSAWCSNAISRLDPLTLQPFTLANAASSQTRVPTYSGPKLPIDTLKTGKYSGASISRHAHWPAAVATVRATTRGVQVRGYRTTQLAQAKPSVRRRTRIPLVSGFRNEFTLVHITAAAGRWRNAKRIMERRDYQNAVLTADLPFLSTAQPAARNTPRALQEPLSVAANATGWILLKRLLARRESTGSHCRCTYENDYDYDERAALPVLPISASGHATASRGR</sequence>
<dbReference type="Proteomes" id="UP001456524">
    <property type="component" value="Unassembled WGS sequence"/>
</dbReference>
<gene>
    <name evidence="1" type="ORF">IWX90DRAFT_139474</name>
</gene>
<proteinExistence type="predicted"/>
<protein>
    <recommendedName>
        <fullName evidence="3">Fumarate reductase/succinate dehydrogenase flavoprotein-like C-terminal domain-containing protein</fullName>
    </recommendedName>
</protein>
<organism evidence="1 2">
    <name type="scientific">Phyllosticta citrichinensis</name>
    <dbReference type="NCBI Taxonomy" id="1130410"/>
    <lineage>
        <taxon>Eukaryota</taxon>
        <taxon>Fungi</taxon>
        <taxon>Dikarya</taxon>
        <taxon>Ascomycota</taxon>
        <taxon>Pezizomycotina</taxon>
        <taxon>Dothideomycetes</taxon>
        <taxon>Dothideomycetes incertae sedis</taxon>
        <taxon>Botryosphaeriales</taxon>
        <taxon>Phyllostictaceae</taxon>
        <taxon>Phyllosticta</taxon>
    </lineage>
</organism>
<dbReference type="EMBL" id="JBBWUH010000003">
    <property type="protein sequence ID" value="KAK8173381.1"/>
    <property type="molecule type" value="Genomic_DNA"/>
</dbReference>
<name>A0ABR1XYJ7_9PEZI</name>
<reference evidence="1 2" key="1">
    <citation type="journal article" date="2022" name="G3 (Bethesda)">
        <title>Enemy or ally: a genomic approach to elucidate the lifestyle of Phyllosticta citrichinaensis.</title>
        <authorList>
            <person name="Buijs V.A."/>
            <person name="Groenewald J.Z."/>
            <person name="Haridas S."/>
            <person name="LaButti K.M."/>
            <person name="Lipzen A."/>
            <person name="Martin F.M."/>
            <person name="Barry K."/>
            <person name="Grigoriev I.V."/>
            <person name="Crous P.W."/>
            <person name="Seidl M.F."/>
        </authorList>
    </citation>
    <scope>NUCLEOTIDE SEQUENCE [LARGE SCALE GENOMIC DNA]</scope>
    <source>
        <strain evidence="1 2">CBS 129764</strain>
    </source>
</reference>
<evidence type="ECO:0008006" key="3">
    <source>
        <dbReference type="Google" id="ProtNLM"/>
    </source>
</evidence>
<evidence type="ECO:0000313" key="2">
    <source>
        <dbReference type="Proteomes" id="UP001456524"/>
    </source>
</evidence>
<keyword evidence="2" id="KW-1185">Reference proteome</keyword>
<accession>A0ABR1XYJ7</accession>